<dbReference type="Proteomes" id="UP000542776">
    <property type="component" value="Unassembled WGS sequence"/>
</dbReference>
<dbReference type="SUPFAM" id="SSF53756">
    <property type="entry name" value="UDP-Glycosyltransferase/glycogen phosphorylase"/>
    <property type="match status" value="1"/>
</dbReference>
<dbReference type="EMBL" id="JACIEK010000001">
    <property type="protein sequence ID" value="MBB3996359.1"/>
    <property type="molecule type" value="Genomic_DNA"/>
</dbReference>
<keyword evidence="2 3" id="KW-0808">Transferase</keyword>
<dbReference type="Gene3D" id="3.40.50.2000">
    <property type="entry name" value="Glycogen Phosphorylase B"/>
    <property type="match status" value="2"/>
</dbReference>
<sequence length="367" mass="39315">MAVPVAFYAPLKAPDDPVPSGDREMARLMMRALAGAGFAASLASRFSSFDRVGVPPLQAALAGQARDEIERLIVTFRQCGEAERPRLWFTYHVYYKAPDFLGPPVAAALGIPYVVAEGSHAAKRAAGPWSRWHEACETALRRADLHVLLNPADRAGLDQLGAPDILPLAPFLDAADWPAPNVRDGRTPQFRMLAVAMMRQGDKLASYRLLAAALAALEGDWSLDVVGDGAARGEVEALLRPHGARIRFHGLVEDRGTLADLYARADVLAWPAVNEAFGMAFLEAALQGCPAVAGAFGGVPAVVADRVGGLLVAPGNARAFAAALARLQRDHDLRRRLGIGARRRVLTRHTVEAAAAQLRPALTRWVA</sequence>
<evidence type="ECO:0000313" key="3">
    <source>
        <dbReference type="EMBL" id="MBB3996359.1"/>
    </source>
</evidence>
<evidence type="ECO:0000313" key="4">
    <source>
        <dbReference type="Proteomes" id="UP000542776"/>
    </source>
</evidence>
<dbReference type="Pfam" id="PF13692">
    <property type="entry name" value="Glyco_trans_1_4"/>
    <property type="match status" value="1"/>
</dbReference>
<dbReference type="PANTHER" id="PTHR12526:SF510">
    <property type="entry name" value="D-INOSITOL 3-PHOSPHATE GLYCOSYLTRANSFERASE"/>
    <property type="match status" value="1"/>
</dbReference>
<keyword evidence="4" id="KW-1185">Reference proteome</keyword>
<gene>
    <name evidence="3" type="ORF">GGR04_000180</name>
</gene>
<dbReference type="GO" id="GO:0016757">
    <property type="term" value="F:glycosyltransferase activity"/>
    <property type="evidence" value="ECO:0007669"/>
    <property type="project" value="UniProtKB-KW"/>
</dbReference>
<evidence type="ECO:0000256" key="1">
    <source>
        <dbReference type="ARBA" id="ARBA00022676"/>
    </source>
</evidence>
<protein>
    <submittedName>
        <fullName evidence="3">Glycosyltransferase involved in cell wall biosynthesis</fullName>
    </submittedName>
</protein>
<dbReference type="RefSeq" id="WP_183196932.1">
    <property type="nucleotide sequence ID" value="NZ_JACIEK010000001.1"/>
</dbReference>
<organism evidence="3 4">
    <name type="scientific">Aureimonas pseudogalii</name>
    <dbReference type="NCBI Taxonomy" id="1744844"/>
    <lineage>
        <taxon>Bacteria</taxon>
        <taxon>Pseudomonadati</taxon>
        <taxon>Pseudomonadota</taxon>
        <taxon>Alphaproteobacteria</taxon>
        <taxon>Hyphomicrobiales</taxon>
        <taxon>Aurantimonadaceae</taxon>
        <taxon>Aureimonas</taxon>
    </lineage>
</organism>
<comment type="caution">
    <text evidence="3">The sequence shown here is derived from an EMBL/GenBank/DDBJ whole genome shotgun (WGS) entry which is preliminary data.</text>
</comment>
<dbReference type="AlphaFoldDB" id="A0A7W6EEI5"/>
<reference evidence="3 4" key="1">
    <citation type="submission" date="2020-08" db="EMBL/GenBank/DDBJ databases">
        <title>Genomic Encyclopedia of Type Strains, Phase IV (KMG-IV): sequencing the most valuable type-strain genomes for metagenomic binning, comparative biology and taxonomic classification.</title>
        <authorList>
            <person name="Goeker M."/>
        </authorList>
    </citation>
    <scope>NUCLEOTIDE SEQUENCE [LARGE SCALE GENOMIC DNA]</scope>
    <source>
        <strain evidence="3 4">DSM 102238</strain>
    </source>
</reference>
<dbReference type="CDD" id="cd03801">
    <property type="entry name" value="GT4_PimA-like"/>
    <property type="match status" value="1"/>
</dbReference>
<name>A0A7W6EEI5_9HYPH</name>
<evidence type="ECO:0000256" key="2">
    <source>
        <dbReference type="ARBA" id="ARBA00022679"/>
    </source>
</evidence>
<keyword evidence="1" id="KW-0328">Glycosyltransferase</keyword>
<accession>A0A7W6EEI5</accession>
<dbReference type="PANTHER" id="PTHR12526">
    <property type="entry name" value="GLYCOSYLTRANSFERASE"/>
    <property type="match status" value="1"/>
</dbReference>
<proteinExistence type="predicted"/>